<protein>
    <submittedName>
        <fullName evidence="1">Putative virion structural protein</fullName>
    </submittedName>
</protein>
<sequence length="275" mass="29952">MLNYAKPSNELVFDLINRDNPNLPFKADASNCIVEKVTRVSVNAASNNRNTSARLRGVQGTGFRDAITVYYDRVDLARLLPWGTTVQAQFVTFDAPNLHSAFAVLLDTYGVNFSAIDITNYGLNGVKQANYTSTTTINALTNSPAYVGSANVRYSRGLPVLDTSITKEVLVALQEPVDPALSQKCIDMLTYGIDFTAYRNLLTVDASGLPQWAGLRKILDDLGVPSYSGPLNSNTVQDVATSTAQFANKIYDRVVIQTGIDEAGVKGVAYYHYNS</sequence>
<dbReference type="RefSeq" id="YP_009293122.1">
    <property type="nucleotide sequence ID" value="NC_031127.1"/>
</dbReference>
<proteinExistence type="predicted"/>
<dbReference type="KEGG" id="vg:29069276"/>
<name>A0A1B2ID84_9CAUD</name>
<dbReference type="Pfam" id="PF25613">
    <property type="entry name" value="DUF7941"/>
    <property type="match status" value="1"/>
</dbReference>
<gene>
    <name evidence="1" type="ORF">HUXLEY_154</name>
</gene>
<evidence type="ECO:0000313" key="1">
    <source>
        <dbReference type="EMBL" id="ANZ49236.1"/>
    </source>
</evidence>
<dbReference type="OrthoDB" id="7697at10239"/>
<dbReference type="EMBL" id="KX397368">
    <property type="protein sequence ID" value="ANZ49236.1"/>
    <property type="molecule type" value="Genomic_DNA"/>
</dbReference>
<evidence type="ECO:0000313" key="2">
    <source>
        <dbReference type="Proteomes" id="UP000203302"/>
    </source>
</evidence>
<accession>A0A1B2ID84</accession>
<dbReference type="GeneID" id="29069276"/>
<reference evidence="2" key="1">
    <citation type="submission" date="2016-06" db="EMBL/GenBank/DDBJ databases">
        <authorList>
            <person name="Berg J.A."/>
            <person name="Grossarth S.E."/>
            <person name="Jarvis T.M."/>
            <person name="Merrill B.D."/>
            <person name="Breakwell D.P."/>
            <person name="Hope S."/>
            <person name="Grose J.H."/>
        </authorList>
    </citation>
    <scope>NUCLEOTIDE SEQUENCE [LARGE SCALE GENOMIC DNA]</scope>
</reference>
<organism evidence="1 2">
    <name type="scientific">Erwinia phage vB_EamM_Huxley</name>
    <dbReference type="NCBI Taxonomy" id="1883373"/>
    <lineage>
        <taxon>Viruses</taxon>
        <taxon>Duplodnaviria</taxon>
        <taxon>Heunggongvirae</taxon>
        <taxon>Uroviricota</taxon>
        <taxon>Caudoviricetes</taxon>
        <taxon>Chimalliviridae</taxon>
        <taxon>Machinavirus</taxon>
        <taxon>Machinavirus machina</taxon>
    </lineage>
</organism>
<dbReference type="InterPro" id="IPR057701">
    <property type="entry name" value="DUF7941"/>
</dbReference>
<dbReference type="Proteomes" id="UP000203302">
    <property type="component" value="Segment"/>
</dbReference>